<gene>
    <name evidence="2" type="ORF">ABL78_5353</name>
</gene>
<keyword evidence="1" id="KW-1133">Transmembrane helix</keyword>
<evidence type="ECO:0000256" key="1">
    <source>
        <dbReference type="SAM" id="Phobius"/>
    </source>
</evidence>
<dbReference type="AlphaFoldDB" id="A0A0N1I2A2"/>
<reference evidence="2 3" key="1">
    <citation type="journal article" date="2015" name="PLoS Pathog.">
        <title>Leptomonas seymouri: Adaptations to the Dixenous Life Cycle Analyzed by Genome Sequencing, Transcriptome Profiling and Co-infection with Leishmania donovani.</title>
        <authorList>
            <person name="Kraeva N."/>
            <person name="Butenko A."/>
            <person name="Hlavacova J."/>
            <person name="Kostygov A."/>
            <person name="Myskova J."/>
            <person name="Grybchuk D."/>
            <person name="Lestinova T."/>
            <person name="Votypka J."/>
            <person name="Volf P."/>
            <person name="Opperdoes F."/>
            <person name="Flegontov P."/>
            <person name="Lukes J."/>
            <person name="Yurchenko V."/>
        </authorList>
    </citation>
    <scope>NUCLEOTIDE SEQUENCE [LARGE SCALE GENOMIC DNA]</scope>
    <source>
        <strain evidence="2 3">ATCC 30220</strain>
    </source>
</reference>
<keyword evidence="1" id="KW-0812">Transmembrane</keyword>
<comment type="caution">
    <text evidence="2">The sequence shown here is derived from an EMBL/GenBank/DDBJ whole genome shotgun (WGS) entry which is preliminary data.</text>
</comment>
<organism evidence="2 3">
    <name type="scientific">Leptomonas seymouri</name>
    <dbReference type="NCBI Taxonomy" id="5684"/>
    <lineage>
        <taxon>Eukaryota</taxon>
        <taxon>Discoba</taxon>
        <taxon>Euglenozoa</taxon>
        <taxon>Kinetoplastea</taxon>
        <taxon>Metakinetoplastina</taxon>
        <taxon>Trypanosomatida</taxon>
        <taxon>Trypanosomatidae</taxon>
        <taxon>Leishmaniinae</taxon>
        <taxon>Leptomonas</taxon>
    </lineage>
</organism>
<keyword evidence="1" id="KW-0472">Membrane</keyword>
<accession>A0A0N1I2A2</accession>
<name>A0A0N1I2A2_LEPSE</name>
<dbReference type="EMBL" id="LJSK01000178">
    <property type="protein sequence ID" value="KPI85578.1"/>
    <property type="molecule type" value="Genomic_DNA"/>
</dbReference>
<keyword evidence="3" id="KW-1185">Reference proteome</keyword>
<evidence type="ECO:0000313" key="2">
    <source>
        <dbReference type="EMBL" id="KPI85578.1"/>
    </source>
</evidence>
<protein>
    <recommendedName>
        <fullName evidence="4">Transmembrane protein</fullName>
    </recommendedName>
</protein>
<evidence type="ECO:0000313" key="3">
    <source>
        <dbReference type="Proteomes" id="UP000038009"/>
    </source>
</evidence>
<evidence type="ECO:0008006" key="4">
    <source>
        <dbReference type="Google" id="ProtNLM"/>
    </source>
</evidence>
<dbReference type="Proteomes" id="UP000038009">
    <property type="component" value="Unassembled WGS sequence"/>
</dbReference>
<feature type="transmembrane region" description="Helical" evidence="1">
    <location>
        <begin position="27"/>
        <end position="46"/>
    </location>
</feature>
<sequence length="182" mass="20114">MHFFLFCTCYFPSPIYFKSPLIPLLRYTFFVCVCVCVCLCALRPLIPLLAVSGSSFLFSSAFTPSPFRLGAGESVRRSRVQTVCRLELKTVAHDPPKKKCAATCFCRAAAVSEVCLLSCGDYLRQDGVCMHLSHLHFILSVQVGVRALSLSFYICAMLVHSVFSSSKDGVVASKCRSDRAFL</sequence>
<dbReference type="VEuPathDB" id="TriTrypDB:Lsey_0178_0050"/>
<proteinExistence type="predicted"/>